<reference evidence="1" key="1">
    <citation type="submission" date="2019-02" db="EMBL/GenBank/DDBJ databases">
        <authorList>
            <person name="Gruber-Vodicka R. H."/>
            <person name="Seah K. B. B."/>
        </authorList>
    </citation>
    <scope>NUCLEOTIDE SEQUENCE</scope>
    <source>
        <strain evidence="1">BECK_S312</strain>
        <strain evidence="2">BECK_S426</strain>
    </source>
</reference>
<accession>A0A450WFQ2</accession>
<sequence>MGMKYEIVLTDTTKEHYRGLDARGRSLIKKGLKDYLTFEPTRLSRSRIICLFPAQLRKWINCYETLIPFHQRQLMSCRFEVELR</sequence>
<gene>
    <name evidence="1" type="ORF">BECKLPF1236A_GA0070988_1013314</name>
    <name evidence="2" type="ORF">BECKLPF1236C_GA0070990_1014114</name>
</gene>
<organism evidence="1">
    <name type="scientific">Candidatus Kentrum sp. LPFa</name>
    <dbReference type="NCBI Taxonomy" id="2126335"/>
    <lineage>
        <taxon>Bacteria</taxon>
        <taxon>Pseudomonadati</taxon>
        <taxon>Pseudomonadota</taxon>
        <taxon>Gammaproteobacteria</taxon>
        <taxon>Candidatus Kentrum</taxon>
    </lineage>
</organism>
<name>A0A450WFQ2_9GAMM</name>
<dbReference type="EMBL" id="CAADFP010000141">
    <property type="protein sequence ID" value="VFK31536.1"/>
    <property type="molecule type" value="Genomic_DNA"/>
</dbReference>
<protein>
    <submittedName>
        <fullName evidence="1">Uncharacterized protein</fullName>
    </submittedName>
</protein>
<proteinExistence type="predicted"/>
<dbReference type="EMBL" id="CAADFM010000133">
    <property type="protein sequence ID" value="VFK15818.1"/>
    <property type="molecule type" value="Genomic_DNA"/>
</dbReference>
<dbReference type="AlphaFoldDB" id="A0A450WFQ2"/>
<evidence type="ECO:0000313" key="1">
    <source>
        <dbReference type="EMBL" id="VFK15818.1"/>
    </source>
</evidence>
<evidence type="ECO:0000313" key="2">
    <source>
        <dbReference type="EMBL" id="VFK31536.1"/>
    </source>
</evidence>